<proteinExistence type="predicted"/>
<reference evidence="2 3" key="1">
    <citation type="journal article" date="2015" name="Sci. Rep.">
        <title>Chromosome-level genome map provides insights into diverse defense mechanisms in the medicinal fungus Ganoderma sinense.</title>
        <authorList>
            <person name="Zhu Y."/>
            <person name="Xu J."/>
            <person name="Sun C."/>
            <person name="Zhou S."/>
            <person name="Xu H."/>
            <person name="Nelson D.R."/>
            <person name="Qian J."/>
            <person name="Song J."/>
            <person name="Luo H."/>
            <person name="Xiang L."/>
            <person name="Li Y."/>
            <person name="Xu Z."/>
            <person name="Ji A."/>
            <person name="Wang L."/>
            <person name="Lu S."/>
            <person name="Hayward A."/>
            <person name="Sun W."/>
            <person name="Li X."/>
            <person name="Schwartz D.C."/>
            <person name="Wang Y."/>
            <person name="Chen S."/>
        </authorList>
    </citation>
    <scope>NUCLEOTIDE SEQUENCE [LARGE SCALE GENOMIC DNA]</scope>
    <source>
        <strain evidence="2 3">ZZ0214-1</strain>
    </source>
</reference>
<name>A0A2G8SP61_9APHY</name>
<keyword evidence="3" id="KW-1185">Reference proteome</keyword>
<organism evidence="2 3">
    <name type="scientific">Ganoderma sinense ZZ0214-1</name>
    <dbReference type="NCBI Taxonomy" id="1077348"/>
    <lineage>
        <taxon>Eukaryota</taxon>
        <taxon>Fungi</taxon>
        <taxon>Dikarya</taxon>
        <taxon>Basidiomycota</taxon>
        <taxon>Agaricomycotina</taxon>
        <taxon>Agaricomycetes</taxon>
        <taxon>Polyporales</taxon>
        <taxon>Polyporaceae</taxon>
        <taxon>Ganoderma</taxon>
    </lineage>
</organism>
<comment type="caution">
    <text evidence="2">The sequence shown here is derived from an EMBL/GenBank/DDBJ whole genome shotgun (WGS) entry which is preliminary data.</text>
</comment>
<evidence type="ECO:0000256" key="1">
    <source>
        <dbReference type="SAM" id="MobiDB-lite"/>
    </source>
</evidence>
<sequence length="75" mass="8300">MTLEKESPAFQEPELDEAKEQGCQIPESERVRADGRDNEATPKYPGREQRRVGGQNVSFAQMVGMYGKAVGAVED</sequence>
<dbReference type="AlphaFoldDB" id="A0A2G8SP61"/>
<dbReference type="Proteomes" id="UP000230002">
    <property type="component" value="Unassembled WGS sequence"/>
</dbReference>
<dbReference type="EMBL" id="AYKW01000003">
    <property type="protein sequence ID" value="PIL35358.1"/>
    <property type="molecule type" value="Genomic_DNA"/>
</dbReference>
<feature type="compositionally biased region" description="Basic and acidic residues" evidence="1">
    <location>
        <begin position="27"/>
        <end position="50"/>
    </location>
</feature>
<gene>
    <name evidence="2" type="ORF">GSI_02084</name>
</gene>
<evidence type="ECO:0000313" key="2">
    <source>
        <dbReference type="EMBL" id="PIL35358.1"/>
    </source>
</evidence>
<evidence type="ECO:0000313" key="3">
    <source>
        <dbReference type="Proteomes" id="UP000230002"/>
    </source>
</evidence>
<protein>
    <submittedName>
        <fullName evidence="2">Uncharacterized protein</fullName>
    </submittedName>
</protein>
<accession>A0A2G8SP61</accession>
<feature type="region of interest" description="Disordered" evidence="1">
    <location>
        <begin position="1"/>
        <end position="50"/>
    </location>
</feature>